<evidence type="ECO:0000313" key="10">
    <source>
        <dbReference type="Proteomes" id="UP001153714"/>
    </source>
</evidence>
<accession>A0A9N9RFB0</accession>
<comment type="similarity">
    <text evidence="6">Belongs to the XRCC4-XLF family. XLF subfamily.</text>
</comment>
<evidence type="ECO:0000259" key="8">
    <source>
        <dbReference type="Pfam" id="PF09302"/>
    </source>
</evidence>
<dbReference type="EMBL" id="OU893338">
    <property type="protein sequence ID" value="CAG9795177.1"/>
    <property type="molecule type" value="Genomic_DNA"/>
</dbReference>
<keyword evidence="2" id="KW-0227">DNA damage</keyword>
<keyword evidence="4" id="KW-0234">DNA repair</keyword>
<evidence type="ECO:0000256" key="7">
    <source>
        <dbReference type="ARBA" id="ARBA00044529"/>
    </source>
</evidence>
<comment type="subcellular location">
    <subcellularLocation>
        <location evidence="1">Nucleus</location>
    </subcellularLocation>
</comment>
<organism evidence="9 10">
    <name type="scientific">Diatraea saccharalis</name>
    <name type="common">sugarcane borer</name>
    <dbReference type="NCBI Taxonomy" id="40085"/>
    <lineage>
        <taxon>Eukaryota</taxon>
        <taxon>Metazoa</taxon>
        <taxon>Ecdysozoa</taxon>
        <taxon>Arthropoda</taxon>
        <taxon>Hexapoda</taxon>
        <taxon>Insecta</taxon>
        <taxon>Pterygota</taxon>
        <taxon>Neoptera</taxon>
        <taxon>Endopterygota</taxon>
        <taxon>Lepidoptera</taxon>
        <taxon>Glossata</taxon>
        <taxon>Ditrysia</taxon>
        <taxon>Pyraloidea</taxon>
        <taxon>Crambidae</taxon>
        <taxon>Crambinae</taxon>
        <taxon>Diatraea</taxon>
    </lineage>
</organism>
<dbReference type="AlphaFoldDB" id="A0A9N9RFB0"/>
<dbReference type="Gene3D" id="2.170.210.10">
    <property type="entry name" value="DNA double-strand break repair and VJ recombination XRCC4, N-terminal"/>
    <property type="match status" value="1"/>
</dbReference>
<dbReference type="PANTHER" id="PTHR32235:SF1">
    <property type="entry name" value="NON-HOMOLOGOUS END-JOINING FACTOR 1"/>
    <property type="match status" value="1"/>
</dbReference>
<dbReference type="GO" id="GO:0045027">
    <property type="term" value="F:DNA end binding"/>
    <property type="evidence" value="ECO:0007669"/>
    <property type="project" value="TreeGrafter"/>
</dbReference>
<evidence type="ECO:0000256" key="3">
    <source>
        <dbReference type="ARBA" id="ARBA00023125"/>
    </source>
</evidence>
<dbReference type="OrthoDB" id="2155935at2759"/>
<reference evidence="9" key="1">
    <citation type="submission" date="2021-12" db="EMBL/GenBank/DDBJ databases">
        <authorList>
            <person name="King R."/>
        </authorList>
    </citation>
    <scope>NUCLEOTIDE SEQUENCE</scope>
</reference>
<dbReference type="InterPro" id="IPR052287">
    <property type="entry name" value="NHEJ_factor"/>
</dbReference>
<evidence type="ECO:0000256" key="4">
    <source>
        <dbReference type="ARBA" id="ARBA00023204"/>
    </source>
</evidence>
<dbReference type="GO" id="GO:0032807">
    <property type="term" value="C:DNA ligase IV complex"/>
    <property type="evidence" value="ECO:0007669"/>
    <property type="project" value="TreeGrafter"/>
</dbReference>
<evidence type="ECO:0000256" key="6">
    <source>
        <dbReference type="ARBA" id="ARBA00025747"/>
    </source>
</evidence>
<dbReference type="PANTHER" id="PTHR32235">
    <property type="entry name" value="NON-HOMOLOGOUS END-JOINING FACTOR 1"/>
    <property type="match status" value="1"/>
</dbReference>
<dbReference type="Pfam" id="PF09302">
    <property type="entry name" value="XLF"/>
    <property type="match status" value="1"/>
</dbReference>
<evidence type="ECO:0000313" key="9">
    <source>
        <dbReference type="EMBL" id="CAG9795177.1"/>
    </source>
</evidence>
<sequence>MWKDVKDTCFYLSYSDICDYEVFVTDYLSIWYVRLPRLKFLQCLKDSNTLLHMKDDVMVNKAVDILSNPNDIKNANTKVETNSLTLTMTKQFGYTFKLILNLSEGSRELFFLKITQPLIQNIQQLKDNEAELCDLLMKKDQEIKKLRTTGQTHSHEETVIFNRDTFLRKHNDYYRIPDKLPSTVLDKVVFAPETVINVKPESLNGTSDVKFNIKAEPNSQITDTLTIEQIANVKDENEPKVKRELSTNLSKERKKIKKLNF</sequence>
<dbReference type="Gene3D" id="1.10.287.450">
    <property type="entry name" value="Helix hairpin bin"/>
    <property type="match status" value="1"/>
</dbReference>
<keyword evidence="3" id="KW-0238">DNA-binding</keyword>
<dbReference type="InterPro" id="IPR038051">
    <property type="entry name" value="XRCC4-like_N_sf"/>
</dbReference>
<dbReference type="InterPro" id="IPR015381">
    <property type="entry name" value="XLF-like_N"/>
</dbReference>
<protein>
    <recommendedName>
        <fullName evidence="7">Non-homologous end-joining factor 1</fullName>
    </recommendedName>
</protein>
<dbReference type="GO" id="GO:0006303">
    <property type="term" value="P:double-strand break repair via nonhomologous end joining"/>
    <property type="evidence" value="ECO:0007669"/>
    <property type="project" value="TreeGrafter"/>
</dbReference>
<proteinExistence type="inferred from homology"/>
<feature type="domain" description="XLF-like N-terminal" evidence="8">
    <location>
        <begin position="9"/>
        <end position="102"/>
    </location>
</feature>
<dbReference type="Proteomes" id="UP001153714">
    <property type="component" value="Chromosome 7"/>
</dbReference>
<gene>
    <name evidence="9" type="ORF">DIATSA_LOCUS12475</name>
</gene>
<keyword evidence="5" id="KW-0539">Nucleus</keyword>
<reference evidence="9" key="2">
    <citation type="submission" date="2022-10" db="EMBL/GenBank/DDBJ databases">
        <authorList>
            <consortium name="ENA_rothamsted_submissions"/>
            <consortium name="culmorum"/>
            <person name="King R."/>
        </authorList>
    </citation>
    <scope>NUCLEOTIDE SEQUENCE</scope>
</reference>
<evidence type="ECO:0000256" key="2">
    <source>
        <dbReference type="ARBA" id="ARBA00022763"/>
    </source>
</evidence>
<evidence type="ECO:0000256" key="1">
    <source>
        <dbReference type="ARBA" id="ARBA00004123"/>
    </source>
</evidence>
<name>A0A9N9RFB0_9NEOP</name>
<evidence type="ECO:0000256" key="5">
    <source>
        <dbReference type="ARBA" id="ARBA00023242"/>
    </source>
</evidence>
<keyword evidence="10" id="KW-1185">Reference proteome</keyword>